<evidence type="ECO:0000313" key="4">
    <source>
        <dbReference type="EMBL" id="MBR7828870.1"/>
    </source>
</evidence>
<dbReference type="Pfam" id="PF00440">
    <property type="entry name" value="TetR_N"/>
    <property type="match status" value="1"/>
</dbReference>
<name>A0A941IHT6_9ACTN</name>
<feature type="DNA-binding region" description="H-T-H motif" evidence="2">
    <location>
        <begin position="17"/>
        <end position="36"/>
    </location>
</feature>
<dbReference type="EMBL" id="JAGSOH010000068">
    <property type="protein sequence ID" value="MBR7828870.1"/>
    <property type="molecule type" value="Genomic_DNA"/>
</dbReference>
<dbReference type="Proteomes" id="UP000676325">
    <property type="component" value="Unassembled WGS sequence"/>
</dbReference>
<evidence type="ECO:0000256" key="2">
    <source>
        <dbReference type="PROSITE-ProRule" id="PRU00335"/>
    </source>
</evidence>
<evidence type="ECO:0000256" key="1">
    <source>
        <dbReference type="ARBA" id="ARBA00023125"/>
    </source>
</evidence>
<accession>A0A941IHT6</accession>
<dbReference type="Gene3D" id="1.10.357.10">
    <property type="entry name" value="Tetracycline Repressor, domain 2"/>
    <property type="match status" value="1"/>
</dbReference>
<dbReference type="InterPro" id="IPR009057">
    <property type="entry name" value="Homeodomain-like_sf"/>
</dbReference>
<dbReference type="RefSeq" id="WP_212520005.1">
    <property type="nucleotide sequence ID" value="NZ_JAGSOH010000068.1"/>
</dbReference>
<dbReference type="InterPro" id="IPR001647">
    <property type="entry name" value="HTH_TetR"/>
</dbReference>
<sequence length="173" mass="18915">MGAAIAVVTARGTADVPVSEIAEVADVSRRLVYQQYADRETLLLEAALDLARREVLPQIADSGAVASGRVRALAVARHMAEHRVFYRALLLSPCAYELSKALHSLFLPVNLAAVRERYGDGLDERAADDIARVLTGGWGSLLQDWLIEAPDPLDPQDYTDRVLRTAQVLLQLP</sequence>
<comment type="caution">
    <text evidence="4">The sequence shown here is derived from an EMBL/GenBank/DDBJ whole genome shotgun (WGS) entry which is preliminary data.</text>
</comment>
<keyword evidence="5" id="KW-1185">Reference proteome</keyword>
<gene>
    <name evidence="4" type="ORF">KDK95_21350</name>
</gene>
<organism evidence="4 5">
    <name type="scientific">Actinospica acidithermotolerans</name>
    <dbReference type="NCBI Taxonomy" id="2828514"/>
    <lineage>
        <taxon>Bacteria</taxon>
        <taxon>Bacillati</taxon>
        <taxon>Actinomycetota</taxon>
        <taxon>Actinomycetes</taxon>
        <taxon>Catenulisporales</taxon>
        <taxon>Actinospicaceae</taxon>
        <taxon>Actinospica</taxon>
    </lineage>
</organism>
<dbReference type="GO" id="GO:0003677">
    <property type="term" value="F:DNA binding"/>
    <property type="evidence" value="ECO:0007669"/>
    <property type="project" value="UniProtKB-UniRule"/>
</dbReference>
<evidence type="ECO:0000313" key="5">
    <source>
        <dbReference type="Proteomes" id="UP000676325"/>
    </source>
</evidence>
<dbReference type="PROSITE" id="PS50977">
    <property type="entry name" value="HTH_TETR_2"/>
    <property type="match status" value="1"/>
</dbReference>
<dbReference type="AlphaFoldDB" id="A0A941IHT6"/>
<reference evidence="4" key="1">
    <citation type="submission" date="2021-04" db="EMBL/GenBank/DDBJ databases">
        <title>Genome based classification of Actinospica acidithermotolerans sp. nov., an actinobacterium isolated from an Indonesian hot spring.</title>
        <authorList>
            <person name="Kusuma A.B."/>
            <person name="Putra K.E."/>
            <person name="Nafisah S."/>
            <person name="Loh J."/>
            <person name="Nouioui I."/>
            <person name="Goodfellow M."/>
        </authorList>
    </citation>
    <scope>NUCLEOTIDE SEQUENCE</scope>
    <source>
        <strain evidence="4">MGRD01-02</strain>
    </source>
</reference>
<keyword evidence="1 2" id="KW-0238">DNA-binding</keyword>
<feature type="domain" description="HTH tetR-type" evidence="3">
    <location>
        <begin position="1"/>
        <end position="54"/>
    </location>
</feature>
<protein>
    <submittedName>
        <fullName evidence="4">TetR/AcrR family transcriptional regulator</fullName>
    </submittedName>
</protein>
<dbReference type="SUPFAM" id="SSF46689">
    <property type="entry name" value="Homeodomain-like"/>
    <property type="match status" value="1"/>
</dbReference>
<proteinExistence type="predicted"/>
<evidence type="ECO:0000259" key="3">
    <source>
        <dbReference type="PROSITE" id="PS50977"/>
    </source>
</evidence>